<organism evidence="2 3">
    <name type="scientific">Psychrosphaera saromensis</name>
    <dbReference type="NCBI Taxonomy" id="716813"/>
    <lineage>
        <taxon>Bacteria</taxon>
        <taxon>Pseudomonadati</taxon>
        <taxon>Pseudomonadota</taxon>
        <taxon>Gammaproteobacteria</taxon>
        <taxon>Alteromonadales</taxon>
        <taxon>Pseudoalteromonadaceae</taxon>
        <taxon>Psychrosphaera</taxon>
    </lineage>
</organism>
<proteinExistence type="predicted"/>
<feature type="signal peptide" evidence="1">
    <location>
        <begin position="1"/>
        <end position="21"/>
    </location>
</feature>
<dbReference type="EMBL" id="MSCH01000003">
    <property type="protein sequence ID" value="PQJ54516.1"/>
    <property type="molecule type" value="Genomic_DNA"/>
</dbReference>
<protein>
    <recommendedName>
        <fullName evidence="4">PepSY domain-containing protein</fullName>
    </recommendedName>
</protein>
<comment type="caution">
    <text evidence="2">The sequence shown here is derived from an EMBL/GenBank/DDBJ whole genome shotgun (WGS) entry which is preliminary data.</text>
</comment>
<keyword evidence="3" id="KW-1185">Reference proteome</keyword>
<dbReference type="Proteomes" id="UP000239007">
    <property type="component" value="Unassembled WGS sequence"/>
</dbReference>
<keyword evidence="1" id="KW-0732">Signal</keyword>
<evidence type="ECO:0000313" key="2">
    <source>
        <dbReference type="EMBL" id="PQJ54516.1"/>
    </source>
</evidence>
<gene>
    <name evidence="2" type="ORF">BTO11_13235</name>
</gene>
<dbReference type="OrthoDB" id="6227953at2"/>
<reference evidence="2 3" key="1">
    <citation type="submission" date="2016-12" db="EMBL/GenBank/DDBJ databases">
        <title>Diversity of luminous bacteria.</title>
        <authorList>
            <person name="Yoshizawa S."/>
            <person name="Kogure K."/>
        </authorList>
    </citation>
    <scope>NUCLEOTIDE SEQUENCE [LARGE SCALE GENOMIC DNA]</scope>
    <source>
        <strain evidence="2 3">SA4-48</strain>
    </source>
</reference>
<evidence type="ECO:0000256" key="1">
    <source>
        <dbReference type="SAM" id="SignalP"/>
    </source>
</evidence>
<sequence length="110" mass="12185">MKNLITALFIALMLNTSPVFAHGYHGEISAEQALEIAAKATQKLTFKDLGFKVGKLDGSWKSLTAEDFKLHSEEENHYVVSAKNSSKDKTIYFLMTVSGDVLKVNSEAKF</sequence>
<name>A0A2S7UX04_9GAMM</name>
<evidence type="ECO:0000313" key="3">
    <source>
        <dbReference type="Proteomes" id="UP000239007"/>
    </source>
</evidence>
<evidence type="ECO:0008006" key="4">
    <source>
        <dbReference type="Google" id="ProtNLM"/>
    </source>
</evidence>
<dbReference type="Pfam" id="PF20098">
    <property type="entry name" value="DUF6488"/>
    <property type="match status" value="1"/>
</dbReference>
<dbReference type="AlphaFoldDB" id="A0A2S7UX04"/>
<dbReference type="RefSeq" id="WP_105053036.1">
    <property type="nucleotide sequence ID" value="NZ_BMYG01000001.1"/>
</dbReference>
<accession>A0A2S7UX04</accession>
<feature type="chain" id="PRO_5015753803" description="PepSY domain-containing protein" evidence="1">
    <location>
        <begin position="22"/>
        <end position="110"/>
    </location>
</feature>
<dbReference type="InterPro" id="IPR045503">
    <property type="entry name" value="DUF6488"/>
</dbReference>